<reference evidence="3" key="1">
    <citation type="submission" date="2024-05" db="EMBL/GenBank/DDBJ databases">
        <title>Planctomycetes of the genus Singulisphaera possess chitinolytic capabilities.</title>
        <authorList>
            <person name="Ivanova A."/>
        </authorList>
    </citation>
    <scope>NUCLEOTIDE SEQUENCE</scope>
    <source>
        <strain evidence="3">Ch08T</strain>
    </source>
</reference>
<dbReference type="AlphaFoldDB" id="A0AAU7CQC3"/>
<dbReference type="PANTHER" id="PTHR43639">
    <property type="entry name" value="OXIDOREDUCTASE, SHORT-CHAIN DEHYDROGENASE/REDUCTASE FAMILY (AFU_ORTHOLOGUE AFUA_5G02870)"/>
    <property type="match status" value="1"/>
</dbReference>
<dbReference type="Pfam" id="PF13561">
    <property type="entry name" value="adh_short_C2"/>
    <property type="match status" value="1"/>
</dbReference>
<dbReference type="PRINTS" id="PR00081">
    <property type="entry name" value="GDHRDH"/>
</dbReference>
<dbReference type="Gene3D" id="3.40.50.720">
    <property type="entry name" value="NAD(P)-binding Rossmann-like Domain"/>
    <property type="match status" value="1"/>
</dbReference>
<dbReference type="SUPFAM" id="SSF51735">
    <property type="entry name" value="NAD(P)-binding Rossmann-fold domains"/>
    <property type="match status" value="1"/>
</dbReference>
<dbReference type="PRINTS" id="PR00080">
    <property type="entry name" value="SDRFAMILY"/>
</dbReference>
<comment type="similarity">
    <text evidence="1">Belongs to the short-chain dehydrogenases/reductases (SDR) family.</text>
</comment>
<accession>A0AAU7CQC3</accession>
<evidence type="ECO:0000313" key="3">
    <source>
        <dbReference type="EMBL" id="XBH07495.1"/>
    </source>
</evidence>
<organism evidence="3">
    <name type="scientific">Singulisphaera sp. Ch08</name>
    <dbReference type="NCBI Taxonomy" id="3120278"/>
    <lineage>
        <taxon>Bacteria</taxon>
        <taxon>Pseudomonadati</taxon>
        <taxon>Planctomycetota</taxon>
        <taxon>Planctomycetia</taxon>
        <taxon>Isosphaerales</taxon>
        <taxon>Isosphaeraceae</taxon>
        <taxon>Singulisphaera</taxon>
    </lineage>
</organism>
<evidence type="ECO:0000256" key="2">
    <source>
        <dbReference type="ARBA" id="ARBA00023002"/>
    </source>
</evidence>
<name>A0AAU7CQC3_9BACT</name>
<keyword evidence="2" id="KW-0560">Oxidoreductase</keyword>
<dbReference type="RefSeq" id="WP_406700332.1">
    <property type="nucleotide sequence ID" value="NZ_CP155447.1"/>
</dbReference>
<sequence>MSSLTGKVILITGGRRVGSELAGMLADRGASVAMTYHTSRETIEATVSALKSRGANGLAVGADLSRAVEAERAIREVVARFGRLDVLVNMASVYRRTPFESVTPDDFDAMIAANLAAPYHTSVFAAKQMLTQDEDDGIKGRIVSVGDWSTDRPYKQYLPYLVAKGGLTTMTLALAKELAPQILVNLVQPAMIDPPPDLSQADRDAVVALTPLKRVGTPGDLNRLILYLLEGTNFATGASYRVDGGRFLGVDPC</sequence>
<proteinExistence type="inferred from homology"/>
<dbReference type="GO" id="GO:0016491">
    <property type="term" value="F:oxidoreductase activity"/>
    <property type="evidence" value="ECO:0007669"/>
    <property type="project" value="UniProtKB-KW"/>
</dbReference>
<dbReference type="InterPro" id="IPR036291">
    <property type="entry name" value="NAD(P)-bd_dom_sf"/>
</dbReference>
<evidence type="ECO:0000256" key="1">
    <source>
        <dbReference type="ARBA" id="ARBA00006484"/>
    </source>
</evidence>
<gene>
    <name evidence="3" type="ORF">V5E97_16085</name>
</gene>
<dbReference type="PANTHER" id="PTHR43639:SF1">
    <property type="entry name" value="SHORT-CHAIN DEHYDROGENASE_REDUCTASE FAMILY PROTEIN"/>
    <property type="match status" value="1"/>
</dbReference>
<protein>
    <submittedName>
        <fullName evidence="3">SDR family oxidoreductase</fullName>
    </submittedName>
</protein>
<dbReference type="InterPro" id="IPR002347">
    <property type="entry name" value="SDR_fam"/>
</dbReference>
<dbReference type="EMBL" id="CP155447">
    <property type="protein sequence ID" value="XBH07495.1"/>
    <property type="molecule type" value="Genomic_DNA"/>
</dbReference>